<dbReference type="PANTHER" id="PTHR33938:SF8">
    <property type="entry name" value="CARBOXYLIC ESTER HYDROLASE"/>
    <property type="match status" value="1"/>
</dbReference>
<dbReference type="Pfam" id="PF07519">
    <property type="entry name" value="Tannase"/>
    <property type="match status" value="1"/>
</dbReference>
<accession>A0ABX0ZNT2</accession>
<evidence type="ECO:0000256" key="3">
    <source>
        <dbReference type="ARBA" id="ARBA00022723"/>
    </source>
</evidence>
<evidence type="ECO:0000256" key="5">
    <source>
        <dbReference type="ARBA" id="ARBA00022801"/>
    </source>
</evidence>
<dbReference type="SUPFAM" id="SSF53474">
    <property type="entry name" value="alpha/beta-Hydrolases"/>
    <property type="match status" value="1"/>
</dbReference>
<keyword evidence="4 8" id="KW-0732">Signal</keyword>
<sequence length="543" mass="57224">MRRLLTVLAAAVPLAAAVCLPAGAAAHTGPGTPGAAAFRCATTSVHAPPGARIESGTARSRPGGTVHVDITPTGPVDVPDVPAYCEVTYTLTHPGAGDHEKVTVWLPRTGWTGRLQTVGGSAYAAGDYGQGLAAAIKAGYAAVTTDAGVGGYVDTDWALDAQGHVDQPLLEDFASRAEHDTAVVGKEVVGAVYGRPAAYAYFNGCSTGGRQGYMEAQRHPGDYDGILADAPAINWDEFEVATLWPQVVMNNEHTYPSQCEFNAFTAAAVAACDKLDGNPDGLIGDPGDCHWDPRRLVGTTIDCEGRPVTITAADAVVVRRIWDGPRTASGTRLWPGLPVGASFDLADTQTADDGTVSGKPFPVPAQWVADFVAKQPALDLTTLTYDRFTRLFRQSEAEYDQVIGTDDPDLGAFRDSGGKLLTWQGQADQYIPAQGTVAYRQQVDRLLGGTQRVDDFYRLFLAPGVSHCAGTPAPGPVPTDALGALTDWVEHGKAPRTLPAATTLPSGQAVTRDLCRYPEVSRYAGHGDPAASTSYRCTTPPRH</sequence>
<evidence type="ECO:0000256" key="8">
    <source>
        <dbReference type="SAM" id="SignalP"/>
    </source>
</evidence>
<dbReference type="Proteomes" id="UP000734511">
    <property type="component" value="Unassembled WGS sequence"/>
</dbReference>
<reference evidence="9 10" key="1">
    <citation type="submission" date="2020-03" db="EMBL/GenBank/DDBJ databases">
        <title>WGS of actinomycetes isolated from Thailand.</title>
        <authorList>
            <person name="Thawai C."/>
        </authorList>
    </citation>
    <scope>NUCLEOTIDE SEQUENCE [LARGE SCALE GENOMIC DNA]</scope>
    <source>
        <strain evidence="9 10">PRB2-1</strain>
    </source>
</reference>
<dbReference type="GO" id="GO:0016787">
    <property type="term" value="F:hydrolase activity"/>
    <property type="evidence" value="ECO:0007669"/>
    <property type="project" value="UniProtKB-KW"/>
</dbReference>
<dbReference type="PANTHER" id="PTHR33938">
    <property type="entry name" value="FERULOYL ESTERASE B-RELATED"/>
    <property type="match status" value="1"/>
</dbReference>
<dbReference type="RefSeq" id="WP_167982172.1">
    <property type="nucleotide sequence ID" value="NZ_JAATEJ010000004.1"/>
</dbReference>
<feature type="signal peptide" evidence="8">
    <location>
        <begin position="1"/>
        <end position="24"/>
    </location>
</feature>
<protein>
    <submittedName>
        <fullName evidence="9">Tannase/feruloyl esterase family alpha/beta hydrolase</fullName>
    </submittedName>
</protein>
<evidence type="ECO:0000256" key="1">
    <source>
        <dbReference type="ARBA" id="ARBA00006249"/>
    </source>
</evidence>
<comment type="caution">
    <text evidence="9">The sequence shown here is derived from an EMBL/GenBank/DDBJ whole genome shotgun (WGS) entry which is preliminary data.</text>
</comment>
<evidence type="ECO:0000256" key="7">
    <source>
        <dbReference type="ARBA" id="ARBA00023157"/>
    </source>
</evidence>
<gene>
    <name evidence="9" type="ORF">HCN08_07795</name>
</gene>
<evidence type="ECO:0000313" key="9">
    <source>
        <dbReference type="EMBL" id="NJP43303.1"/>
    </source>
</evidence>
<evidence type="ECO:0000256" key="2">
    <source>
        <dbReference type="ARBA" id="ARBA00022487"/>
    </source>
</evidence>
<evidence type="ECO:0000256" key="4">
    <source>
        <dbReference type="ARBA" id="ARBA00022729"/>
    </source>
</evidence>
<keyword evidence="10" id="KW-1185">Reference proteome</keyword>
<keyword evidence="7" id="KW-1015">Disulfide bond</keyword>
<dbReference type="EMBL" id="JAATEJ010000004">
    <property type="protein sequence ID" value="NJP43303.1"/>
    <property type="molecule type" value="Genomic_DNA"/>
</dbReference>
<comment type="similarity">
    <text evidence="1">Belongs to the tannase family.</text>
</comment>
<keyword evidence="2" id="KW-0719">Serine esterase</keyword>
<keyword evidence="5 9" id="KW-0378">Hydrolase</keyword>
<evidence type="ECO:0000313" key="10">
    <source>
        <dbReference type="Proteomes" id="UP000734511"/>
    </source>
</evidence>
<name>A0ABX0ZNT2_9ACTN</name>
<proteinExistence type="inferred from homology"/>
<evidence type="ECO:0000256" key="6">
    <source>
        <dbReference type="ARBA" id="ARBA00022837"/>
    </source>
</evidence>
<keyword evidence="3" id="KW-0479">Metal-binding</keyword>
<dbReference type="InterPro" id="IPR029058">
    <property type="entry name" value="AB_hydrolase_fold"/>
</dbReference>
<keyword evidence="6" id="KW-0106">Calcium</keyword>
<organism evidence="9 10">
    <name type="scientific">Actinacidiphila epipremni</name>
    <dbReference type="NCBI Taxonomy" id="2053013"/>
    <lineage>
        <taxon>Bacteria</taxon>
        <taxon>Bacillati</taxon>
        <taxon>Actinomycetota</taxon>
        <taxon>Actinomycetes</taxon>
        <taxon>Kitasatosporales</taxon>
        <taxon>Streptomycetaceae</taxon>
        <taxon>Actinacidiphila</taxon>
    </lineage>
</organism>
<feature type="chain" id="PRO_5047504803" evidence="8">
    <location>
        <begin position="25"/>
        <end position="543"/>
    </location>
</feature>
<dbReference type="InterPro" id="IPR011118">
    <property type="entry name" value="Tannase/feruloyl_esterase"/>
</dbReference>